<accession>A0ABV4Y2P1</accession>
<reference evidence="3 4" key="1">
    <citation type="submission" date="2024-09" db="EMBL/GenBank/DDBJ databases">
        <title>Floridaenema gen nov. (Aerosakkonemataceae, Aerosakkonematales ord. nov., Cyanobacteria) from benthic tropical and subtropical fresh waters, with the description of four new species.</title>
        <authorList>
            <person name="Moretto J.A."/>
            <person name="Berthold D.E."/>
            <person name="Lefler F.W."/>
            <person name="Huang I.-S."/>
            <person name="Laughinghouse H. IV."/>
        </authorList>
    </citation>
    <scope>NUCLEOTIDE SEQUENCE [LARGE SCALE GENOMIC DNA]</scope>
    <source>
        <strain evidence="3 4">BLCC-F50</strain>
    </source>
</reference>
<feature type="domain" description="Methyltransferase putative zinc binding" evidence="1">
    <location>
        <begin position="21"/>
        <end position="82"/>
    </location>
</feature>
<dbReference type="Pfam" id="PF08421">
    <property type="entry name" value="Methyltransf_13"/>
    <property type="match status" value="1"/>
</dbReference>
<dbReference type="Gene3D" id="3.40.50.150">
    <property type="entry name" value="Vaccinia Virus protein VP39"/>
    <property type="match status" value="1"/>
</dbReference>
<keyword evidence="3" id="KW-0808">Transferase</keyword>
<dbReference type="Gene3D" id="6.20.50.110">
    <property type="entry name" value="Methyltransferase, zinc-binding domain"/>
    <property type="match status" value="1"/>
</dbReference>
<dbReference type="GO" id="GO:0032259">
    <property type="term" value="P:methylation"/>
    <property type="evidence" value="ECO:0007669"/>
    <property type="project" value="UniProtKB-KW"/>
</dbReference>
<dbReference type="InterPro" id="IPR029063">
    <property type="entry name" value="SAM-dependent_MTases_sf"/>
</dbReference>
<organism evidence="3 4">
    <name type="scientific">Floridaenema flaviceps BLCC-F50</name>
    <dbReference type="NCBI Taxonomy" id="3153642"/>
    <lineage>
        <taxon>Bacteria</taxon>
        <taxon>Bacillati</taxon>
        <taxon>Cyanobacteriota</taxon>
        <taxon>Cyanophyceae</taxon>
        <taxon>Oscillatoriophycideae</taxon>
        <taxon>Aerosakkonematales</taxon>
        <taxon>Aerosakkonemataceae</taxon>
        <taxon>Floridanema</taxon>
        <taxon>Floridanema flaviceps</taxon>
    </lineage>
</organism>
<dbReference type="SUPFAM" id="SSF53335">
    <property type="entry name" value="S-adenosyl-L-methionine-dependent methyltransferases"/>
    <property type="match status" value="1"/>
</dbReference>
<dbReference type="Gene3D" id="3.40.50.720">
    <property type="entry name" value="NAD(P)-binding Rossmann-like Domain"/>
    <property type="match status" value="1"/>
</dbReference>
<comment type="caution">
    <text evidence="3">The sequence shown here is derived from an EMBL/GenBank/DDBJ whole genome shotgun (WGS) entry which is preliminary data.</text>
</comment>
<evidence type="ECO:0000313" key="3">
    <source>
        <dbReference type="EMBL" id="MFB2897995.1"/>
    </source>
</evidence>
<dbReference type="GO" id="GO:0008168">
    <property type="term" value="F:methyltransferase activity"/>
    <property type="evidence" value="ECO:0007669"/>
    <property type="project" value="UniProtKB-KW"/>
</dbReference>
<sequence length="426" mass="48572">MTQQVKNKETVSSSAVQAPRCQFCGTALNHTLVDLGMSPLCESFLNFEQLNRMEAFYPLHVRVCENCFLVQLEAYVSPEHIFTEYAYFSSYADTWLQHCKAYTEQVVERFGLNEKSQVVELASNDGYLLQYFVEKNIPVLGVEPATNIAKVAIAKGIPTINEFFGRDCARKLVEQGKQADLIAANNVLAHIPDINDFVGGIKILLKPQGVATGEIQHLMRLMESNQFDTIYHEHFCYHTFTTLEKIFAAHGLTLFDVEELPTHGGSLRIYARHEDDTTKPISDRAIDLKNREQAAGFTSIERYTNFEEQVRETKRKLLDFLIKVKREGKTVVGYGAPGKGNTLLNYCGIRTDFLDYTVDRNPYKHGKFLPGTHIPIHPPDKIRETKPDYVLILPWNFQDEIMTQMSFIRDWGGQFVVPIPEVKVYS</sequence>
<dbReference type="PANTHER" id="PTHR43861:SF5">
    <property type="entry name" value="BLL5978 PROTEIN"/>
    <property type="match status" value="1"/>
</dbReference>
<gene>
    <name evidence="3" type="ORF">ACE1CI_34200</name>
</gene>
<dbReference type="InterPro" id="IPR013691">
    <property type="entry name" value="MeTrfase_14"/>
</dbReference>
<evidence type="ECO:0000313" key="4">
    <source>
        <dbReference type="Proteomes" id="UP001576784"/>
    </source>
</evidence>
<dbReference type="EMBL" id="JBHFNR010000273">
    <property type="protein sequence ID" value="MFB2897995.1"/>
    <property type="molecule type" value="Genomic_DNA"/>
</dbReference>
<dbReference type="Pfam" id="PF08484">
    <property type="entry name" value="Methyltransf_14"/>
    <property type="match status" value="1"/>
</dbReference>
<dbReference type="Pfam" id="PF13489">
    <property type="entry name" value="Methyltransf_23"/>
    <property type="match status" value="1"/>
</dbReference>
<keyword evidence="4" id="KW-1185">Reference proteome</keyword>
<dbReference type="PANTHER" id="PTHR43861">
    <property type="entry name" value="TRANS-ACONITATE 2-METHYLTRANSFERASE-RELATED"/>
    <property type="match status" value="1"/>
</dbReference>
<keyword evidence="3" id="KW-0489">Methyltransferase</keyword>
<dbReference type="InterPro" id="IPR038576">
    <property type="entry name" value="Methyltransf_Zn-bd_dom_put_sf"/>
</dbReference>
<dbReference type="InterPro" id="IPR013630">
    <property type="entry name" value="Methyltransf_Zn-bd_dom_put"/>
</dbReference>
<evidence type="ECO:0000259" key="1">
    <source>
        <dbReference type="Pfam" id="PF08421"/>
    </source>
</evidence>
<protein>
    <submittedName>
        <fullName evidence="3">Methyltransferase domain-containing protein</fullName>
    </submittedName>
</protein>
<dbReference type="RefSeq" id="WP_413267600.1">
    <property type="nucleotide sequence ID" value="NZ_JBHFNR010000273.1"/>
</dbReference>
<proteinExistence type="predicted"/>
<feature type="domain" description="C-methyltransferase" evidence="2">
    <location>
        <begin position="261"/>
        <end position="420"/>
    </location>
</feature>
<name>A0ABV4Y2P1_9CYAN</name>
<dbReference type="Proteomes" id="UP001576784">
    <property type="component" value="Unassembled WGS sequence"/>
</dbReference>
<evidence type="ECO:0000259" key="2">
    <source>
        <dbReference type="Pfam" id="PF08484"/>
    </source>
</evidence>